<keyword evidence="2" id="KW-1185">Reference proteome</keyword>
<reference evidence="1 2" key="1">
    <citation type="submission" date="2012-04" db="EMBL/GenBank/DDBJ databases">
        <authorList>
            <person name="Durkin A.S."/>
            <person name="McCorrison J."/>
            <person name="Torralba M."/>
            <person name="Gillis M."/>
            <person name="Methe B."/>
            <person name="Sutton G."/>
            <person name="Nelson K.E."/>
        </authorList>
    </citation>
    <scope>NUCLEOTIDE SEQUENCE [LARGE SCALE GENOMIC DNA]</scope>
    <source>
        <strain evidence="1 2">HK2019</strain>
    </source>
</reference>
<proteinExistence type="predicted"/>
<dbReference type="RefSeq" id="WP_005699412.1">
    <property type="nucleotide sequence ID" value="NZ_AJTC01000008.1"/>
</dbReference>
<gene>
    <name evidence="1" type="ORF">HMPREF1119_0088</name>
</gene>
<dbReference type="Proteomes" id="UP000003778">
    <property type="component" value="Unassembled WGS sequence"/>
</dbReference>
<comment type="caution">
    <text evidence="1">The sequence shown here is derived from an EMBL/GenBank/DDBJ whole genome shotgun (WGS) entry which is preliminary data.</text>
</comment>
<evidence type="ECO:0000313" key="1">
    <source>
        <dbReference type="EMBL" id="EIJ31226.1"/>
    </source>
</evidence>
<dbReference type="EMBL" id="AJTC01000008">
    <property type="protein sequence ID" value="EIJ31226.1"/>
    <property type="molecule type" value="Genomic_DNA"/>
</dbReference>
<name>A0ABP2NZ54_HAEPA</name>
<sequence length="335" mass="39123">MSIQEAYCIELGRVVSIIEARQEFLSQDISRRYSEYHFLCSTESCRAAGVKITGACYKELPEEHKVSPYYKYSEKNNKPHCADCEWGIDKLKKYSGESDKEFKVRKSRAKLHDYIDEFQLLSSKNDEMMTKKAENTATVAKTASDSKNAIPKSDLLNKSPKIVKTSMLARLVEYYISARAQFGQSDIWWELPLKVPGTSVSYLHEFFRKTKTAIAQQRFCVCIGDVKLKETESEFYFIFRKGFQLAGTEIPIYVRITKKTFEQYRYRRMFRAQIDKNPYPEKFFKIYFIPKITDLSLKKVTDKQGKDIGIYLFEIDDLSMVHLVNYSDLKKYVQG</sequence>
<protein>
    <submittedName>
        <fullName evidence="1">Uncharacterized protein</fullName>
    </submittedName>
</protein>
<organism evidence="1 2">
    <name type="scientific">Haemophilus parainfluenzae HK2019</name>
    <dbReference type="NCBI Taxonomy" id="1095746"/>
    <lineage>
        <taxon>Bacteria</taxon>
        <taxon>Pseudomonadati</taxon>
        <taxon>Pseudomonadota</taxon>
        <taxon>Gammaproteobacteria</taxon>
        <taxon>Pasteurellales</taxon>
        <taxon>Pasteurellaceae</taxon>
        <taxon>Haemophilus</taxon>
    </lineage>
</organism>
<evidence type="ECO:0000313" key="2">
    <source>
        <dbReference type="Proteomes" id="UP000003778"/>
    </source>
</evidence>
<accession>A0ABP2NZ54</accession>